<evidence type="ECO:0000256" key="6">
    <source>
        <dbReference type="ARBA" id="ARBA00023316"/>
    </source>
</evidence>
<dbReference type="InterPro" id="IPR041280">
    <property type="entry name" value="Big_10"/>
</dbReference>
<protein>
    <submittedName>
        <fullName evidence="11">L,D-transpeptidase catalytic domain</fullName>
    </submittedName>
</protein>
<dbReference type="Pfam" id="PF17964">
    <property type="entry name" value="Big_10"/>
    <property type="match status" value="1"/>
</dbReference>
<evidence type="ECO:0000256" key="9">
    <source>
        <dbReference type="SAM" id="SignalP"/>
    </source>
</evidence>
<keyword evidence="2" id="KW-0808">Transferase</keyword>
<feature type="active site" description="Nucleophile" evidence="7">
    <location>
        <position position="268"/>
    </location>
</feature>
<evidence type="ECO:0000256" key="2">
    <source>
        <dbReference type="ARBA" id="ARBA00022679"/>
    </source>
</evidence>
<keyword evidence="9" id="KW-0732">Signal</keyword>
<dbReference type="SUPFAM" id="SSF141523">
    <property type="entry name" value="L,D-transpeptidase catalytic domain-like"/>
    <property type="match status" value="1"/>
</dbReference>
<dbReference type="UniPathway" id="UPA00219"/>
<evidence type="ECO:0000256" key="3">
    <source>
        <dbReference type="ARBA" id="ARBA00022960"/>
    </source>
</evidence>
<dbReference type="InterPro" id="IPR050979">
    <property type="entry name" value="LD-transpeptidase"/>
</dbReference>
<feature type="compositionally biased region" description="Low complexity" evidence="8">
    <location>
        <begin position="32"/>
        <end position="62"/>
    </location>
</feature>
<reference evidence="11 12" key="1">
    <citation type="submission" date="2016-11" db="EMBL/GenBank/DDBJ databases">
        <authorList>
            <person name="Jaros S."/>
            <person name="Januszkiewicz K."/>
            <person name="Wedrychowicz H."/>
        </authorList>
    </citation>
    <scope>NUCLEOTIDE SEQUENCE [LARGE SCALE GENOMIC DNA]</scope>
    <source>
        <strain evidence="11 12">DSM 45627</strain>
    </source>
</reference>
<proteinExistence type="predicted"/>
<dbReference type="PROSITE" id="PS51257">
    <property type="entry name" value="PROKAR_LIPOPROTEIN"/>
    <property type="match status" value="1"/>
</dbReference>
<evidence type="ECO:0000256" key="8">
    <source>
        <dbReference type="SAM" id="MobiDB-lite"/>
    </source>
</evidence>
<dbReference type="GO" id="GO:0016746">
    <property type="term" value="F:acyltransferase activity"/>
    <property type="evidence" value="ECO:0007669"/>
    <property type="project" value="UniProtKB-KW"/>
</dbReference>
<dbReference type="PANTHER" id="PTHR30582:SF2">
    <property type="entry name" value="L,D-TRANSPEPTIDASE YCIB-RELATED"/>
    <property type="match status" value="1"/>
</dbReference>
<keyword evidence="3 7" id="KW-0133">Cell shape</keyword>
<keyword evidence="12" id="KW-1185">Reference proteome</keyword>
<evidence type="ECO:0000259" key="10">
    <source>
        <dbReference type="PROSITE" id="PS52029"/>
    </source>
</evidence>
<feature type="domain" description="L,D-TPase catalytic" evidence="10">
    <location>
        <begin position="175"/>
        <end position="292"/>
    </location>
</feature>
<name>A0A1M5D1F8_9ACTN</name>
<feature type="chain" id="PRO_5039419711" evidence="9">
    <location>
        <begin position="21"/>
        <end position="324"/>
    </location>
</feature>
<dbReference type="STRING" id="1206085.SAMN05443575_0420"/>
<dbReference type="Gene3D" id="2.40.440.10">
    <property type="entry name" value="L,D-transpeptidase catalytic domain-like"/>
    <property type="match status" value="1"/>
</dbReference>
<gene>
    <name evidence="11" type="ORF">SAMN05443575_0420</name>
</gene>
<sequence>MRSGRTAVLSLALVAAFAAACSSDSGNDADKSTSSAASQPAASGSSSQSASSPAAPSTTPVAKTKVKVTTINSDGVSYGVGMPVIVYFSKKITDARQFQAQTKVTADGKPLTAAWYFQYSSAGNGPIEAQLRPKDYWPAHSKIHVGFPKAGTSLGKNYVSDGKLSSLDFKIGKRQIVTVDNSTHKVTVVSDGKQIGTYPTSLGAPSTPTKRGIKVIMEKGRDISMKGPGYYDAHVKDTQRLTFGGEYLHAAPWNTSNIRNGVNSSNGCTNLIPGDAETLYGDLHVGDVVTFPNATGPKMQMGQGYGLWNVSWGEYQTGGLVPTR</sequence>
<evidence type="ECO:0000256" key="4">
    <source>
        <dbReference type="ARBA" id="ARBA00022984"/>
    </source>
</evidence>
<evidence type="ECO:0000256" key="7">
    <source>
        <dbReference type="PROSITE-ProRule" id="PRU01373"/>
    </source>
</evidence>
<evidence type="ECO:0000256" key="1">
    <source>
        <dbReference type="ARBA" id="ARBA00004752"/>
    </source>
</evidence>
<keyword evidence="5" id="KW-0012">Acyltransferase</keyword>
<dbReference type="Pfam" id="PF03734">
    <property type="entry name" value="YkuD"/>
    <property type="match status" value="1"/>
</dbReference>
<keyword evidence="6 7" id="KW-0961">Cell wall biogenesis/degradation</keyword>
<dbReference type="GO" id="GO:0008360">
    <property type="term" value="P:regulation of cell shape"/>
    <property type="evidence" value="ECO:0007669"/>
    <property type="project" value="UniProtKB-UniRule"/>
</dbReference>
<dbReference type="InterPro" id="IPR038063">
    <property type="entry name" value="Transpep_catalytic_dom"/>
</dbReference>
<keyword evidence="4 7" id="KW-0573">Peptidoglycan synthesis</keyword>
<dbReference type="EMBL" id="FQVU01000001">
    <property type="protein sequence ID" value="SHF60665.1"/>
    <property type="molecule type" value="Genomic_DNA"/>
</dbReference>
<dbReference type="InterPro" id="IPR005490">
    <property type="entry name" value="LD_TPept_cat_dom"/>
</dbReference>
<dbReference type="PROSITE" id="PS52029">
    <property type="entry name" value="LD_TPASE"/>
    <property type="match status" value="1"/>
</dbReference>
<dbReference type="GO" id="GO:0018104">
    <property type="term" value="P:peptidoglycan-protein cross-linking"/>
    <property type="evidence" value="ECO:0007669"/>
    <property type="project" value="TreeGrafter"/>
</dbReference>
<dbReference type="GO" id="GO:0071972">
    <property type="term" value="F:peptidoglycan L,D-transpeptidase activity"/>
    <property type="evidence" value="ECO:0007669"/>
    <property type="project" value="TreeGrafter"/>
</dbReference>
<dbReference type="GO" id="GO:0071555">
    <property type="term" value="P:cell wall organization"/>
    <property type="evidence" value="ECO:0007669"/>
    <property type="project" value="UniProtKB-UniRule"/>
</dbReference>
<dbReference type="CDD" id="cd16913">
    <property type="entry name" value="YkuD_like"/>
    <property type="match status" value="1"/>
</dbReference>
<evidence type="ECO:0000256" key="5">
    <source>
        <dbReference type="ARBA" id="ARBA00023315"/>
    </source>
</evidence>
<accession>A0A1M5D1F8</accession>
<dbReference type="GO" id="GO:0005576">
    <property type="term" value="C:extracellular region"/>
    <property type="evidence" value="ECO:0007669"/>
    <property type="project" value="TreeGrafter"/>
</dbReference>
<dbReference type="AlphaFoldDB" id="A0A1M5D1F8"/>
<organism evidence="11 12">
    <name type="scientific">Jatrophihabitans endophyticus</name>
    <dbReference type="NCBI Taxonomy" id="1206085"/>
    <lineage>
        <taxon>Bacteria</taxon>
        <taxon>Bacillati</taxon>
        <taxon>Actinomycetota</taxon>
        <taxon>Actinomycetes</taxon>
        <taxon>Jatrophihabitantales</taxon>
        <taxon>Jatrophihabitantaceae</taxon>
        <taxon>Jatrophihabitans</taxon>
    </lineage>
</organism>
<feature type="active site" description="Proton donor/acceptor" evidence="7">
    <location>
        <position position="249"/>
    </location>
</feature>
<dbReference type="PANTHER" id="PTHR30582">
    <property type="entry name" value="L,D-TRANSPEPTIDASE"/>
    <property type="match status" value="1"/>
</dbReference>
<feature type="region of interest" description="Disordered" evidence="8">
    <location>
        <begin position="23"/>
        <end position="62"/>
    </location>
</feature>
<dbReference type="Gene3D" id="2.60.40.3710">
    <property type="match status" value="1"/>
</dbReference>
<dbReference type="Proteomes" id="UP000186132">
    <property type="component" value="Unassembled WGS sequence"/>
</dbReference>
<feature type="signal peptide" evidence="9">
    <location>
        <begin position="1"/>
        <end position="20"/>
    </location>
</feature>
<evidence type="ECO:0000313" key="11">
    <source>
        <dbReference type="EMBL" id="SHF60665.1"/>
    </source>
</evidence>
<comment type="pathway">
    <text evidence="1 7">Cell wall biogenesis; peptidoglycan biosynthesis.</text>
</comment>
<evidence type="ECO:0000313" key="12">
    <source>
        <dbReference type="Proteomes" id="UP000186132"/>
    </source>
</evidence>